<dbReference type="GO" id="GO:0106274">
    <property type="term" value="F:NAD+-protein-arginine ADP-ribosyltransferase activity"/>
    <property type="evidence" value="ECO:0007669"/>
    <property type="project" value="UniProtKB-EC"/>
</dbReference>
<dbReference type="SUPFAM" id="SSF56399">
    <property type="entry name" value="ADP-ribosylation"/>
    <property type="match status" value="1"/>
</dbReference>
<evidence type="ECO:0000256" key="4">
    <source>
        <dbReference type="ARBA" id="ARBA00022695"/>
    </source>
</evidence>
<feature type="signal peptide" evidence="10">
    <location>
        <begin position="1"/>
        <end position="26"/>
    </location>
</feature>
<evidence type="ECO:0000256" key="7">
    <source>
        <dbReference type="ARBA" id="ARBA00023027"/>
    </source>
</evidence>
<evidence type="ECO:0000256" key="5">
    <source>
        <dbReference type="ARBA" id="ARBA00022729"/>
    </source>
</evidence>
<reference evidence="12" key="3">
    <citation type="submission" date="2025-09" db="UniProtKB">
        <authorList>
            <consortium name="Ensembl"/>
        </authorList>
    </citation>
    <scope>IDENTIFICATION</scope>
</reference>
<reference evidence="13" key="1">
    <citation type="submission" date="2019-10" db="EMBL/GenBank/DDBJ databases">
        <title>Corvus moneduloides (New Caledonian crow) genome, bCorMon1, primary haplotype.</title>
        <authorList>
            <person name="Rutz C."/>
            <person name="Fungtammasan C."/>
            <person name="Mountcastle J."/>
            <person name="Formenti G."/>
            <person name="Chow W."/>
            <person name="Howe K."/>
            <person name="Steele M.P."/>
            <person name="Fernandes J."/>
            <person name="Gilbert M.T.P."/>
            <person name="Fedrigo O."/>
            <person name="Jarvis E.D."/>
            <person name="Gemmell N."/>
        </authorList>
    </citation>
    <scope>NUCLEOTIDE SEQUENCE [LARGE SCALE GENOMIC DNA]</scope>
</reference>
<dbReference type="GO" id="GO:0016779">
    <property type="term" value="F:nucleotidyltransferase activity"/>
    <property type="evidence" value="ECO:0007669"/>
    <property type="project" value="UniProtKB-KW"/>
</dbReference>
<keyword evidence="5 10" id="KW-0732">Signal</keyword>
<dbReference type="FunFam" id="3.90.176.10:FF:000001">
    <property type="entry name" value="NAD(P)(+)--arginine ADP-ribosyltransferase"/>
    <property type="match status" value="1"/>
</dbReference>
<reference evidence="12" key="2">
    <citation type="submission" date="2025-08" db="UniProtKB">
        <authorList>
            <consortium name="Ensembl"/>
        </authorList>
    </citation>
    <scope>IDENTIFICATION</scope>
</reference>
<name>A0A8C3ESB7_CORMO</name>
<accession>A0A8C3ESB7</accession>
<evidence type="ECO:0000256" key="9">
    <source>
        <dbReference type="ARBA" id="ARBA00047597"/>
    </source>
</evidence>
<dbReference type="OMA" id="NAAMEWR"/>
<dbReference type="GO" id="GO:0005615">
    <property type="term" value="C:extracellular space"/>
    <property type="evidence" value="ECO:0007669"/>
    <property type="project" value="UniProtKB-ARBA"/>
</dbReference>
<dbReference type="PROSITE" id="PS01291">
    <property type="entry name" value="ART"/>
    <property type="match status" value="1"/>
</dbReference>
<feature type="region of interest" description="Disordered" evidence="11">
    <location>
        <begin position="262"/>
        <end position="301"/>
    </location>
</feature>
<dbReference type="GO" id="GO:0003950">
    <property type="term" value="F:NAD+ poly-ADP-ribosyltransferase activity"/>
    <property type="evidence" value="ECO:0007669"/>
    <property type="project" value="TreeGrafter"/>
</dbReference>
<organism evidence="12 13">
    <name type="scientific">Corvus moneduloides</name>
    <name type="common">New Caledonian crow</name>
    <dbReference type="NCBI Taxonomy" id="1196302"/>
    <lineage>
        <taxon>Eukaryota</taxon>
        <taxon>Metazoa</taxon>
        <taxon>Chordata</taxon>
        <taxon>Craniata</taxon>
        <taxon>Vertebrata</taxon>
        <taxon>Euteleostomi</taxon>
        <taxon>Archelosauria</taxon>
        <taxon>Archosauria</taxon>
        <taxon>Dinosauria</taxon>
        <taxon>Saurischia</taxon>
        <taxon>Theropoda</taxon>
        <taxon>Coelurosauria</taxon>
        <taxon>Aves</taxon>
        <taxon>Neognathae</taxon>
        <taxon>Neoaves</taxon>
        <taxon>Telluraves</taxon>
        <taxon>Australaves</taxon>
        <taxon>Passeriformes</taxon>
        <taxon>Corvoidea</taxon>
        <taxon>Corvidae</taxon>
        <taxon>Corvus</taxon>
    </lineage>
</organism>
<keyword evidence="13" id="KW-1185">Reference proteome</keyword>
<dbReference type="PANTHER" id="PTHR10339:SF19">
    <property type="entry name" value="GPI-LINKED NAD(P)(+)--ARGININE ADP-RIBOSYLTRANSFERASE 1"/>
    <property type="match status" value="1"/>
</dbReference>
<evidence type="ECO:0000256" key="11">
    <source>
        <dbReference type="SAM" id="MobiDB-lite"/>
    </source>
</evidence>
<keyword evidence="8" id="KW-1015">Disulfide bond</keyword>
<dbReference type="Gene3D" id="3.90.176.10">
    <property type="entry name" value="Toxin ADP-ribosyltransferase, Chain A, domain 1"/>
    <property type="match status" value="1"/>
</dbReference>
<comment type="catalytic activity">
    <reaction evidence="9 10">
        <text>L-arginyl-[protein] + NAD(+) = N(omega)-(ADP-D-ribosyl)-L-arginyl-[protein] + nicotinamide + H(+)</text>
        <dbReference type="Rhea" id="RHEA:19149"/>
        <dbReference type="Rhea" id="RHEA-COMP:10532"/>
        <dbReference type="Rhea" id="RHEA-COMP:15087"/>
        <dbReference type="ChEBI" id="CHEBI:15378"/>
        <dbReference type="ChEBI" id="CHEBI:17154"/>
        <dbReference type="ChEBI" id="CHEBI:29965"/>
        <dbReference type="ChEBI" id="CHEBI:57540"/>
        <dbReference type="ChEBI" id="CHEBI:142554"/>
        <dbReference type="EC" id="2.4.2.31"/>
    </reaction>
</comment>
<dbReference type="PANTHER" id="PTHR10339">
    <property type="entry name" value="ADP-RIBOSYLTRANSFERASE"/>
    <property type="match status" value="1"/>
</dbReference>
<dbReference type="EC" id="2.4.2.31" evidence="10"/>
<evidence type="ECO:0000256" key="2">
    <source>
        <dbReference type="ARBA" id="ARBA00022676"/>
    </source>
</evidence>
<dbReference type="InterPro" id="IPR000768">
    <property type="entry name" value="ART"/>
</dbReference>
<keyword evidence="2 10" id="KW-0328">Glycosyltransferase</keyword>
<keyword evidence="7 10" id="KW-0520">NAD</keyword>
<accession>A0A8U7NVY9</accession>
<proteinExistence type="inferred from homology"/>
<dbReference type="AlphaFoldDB" id="A0A8C3ESB7"/>
<protein>
    <recommendedName>
        <fullName evidence="10">NAD(P)(+)--arginine ADP-ribosyltransferase</fullName>
        <ecNumber evidence="10">2.4.2.31</ecNumber>
    </recommendedName>
    <alternativeName>
        <fullName evidence="10">Mono(ADP-ribosyl)transferase</fullName>
    </alternativeName>
</protein>
<keyword evidence="3 10" id="KW-0808">Transferase</keyword>
<dbReference type="InterPro" id="IPR050999">
    <property type="entry name" value="ADP-ribosyltransferase_ARG"/>
</dbReference>
<sequence length="316" mass="34122">MDPLPPLTPMLLAMTAMATLTTATTATPPVVPLDMAPDAFDDQYRGCGRAMTAALPALNRSELQRSGHFAEGWALAAAEWRVRTSPGSPRSPLSPAQATALLAYTAPLPLHRTSNAAVRAAGRSRREYRDEFHFKALHFLLTDALAALRAAGGPRCRRAFRGVRGVRFEARPGRTVRFGHFASASLRNESARSFGTAAAFQVDTCRGAAIREFSFFPHEDEVLIPPFETFEVTGVTRGERGTRIRLRSAGTHSNYNCEWLRGDGTEGTGAPPGHRGPGSGHRDPLSHQGHCGHQGHRGHEEVTAVATWAPLPASPH</sequence>
<dbReference type="Ensembl" id="ENSCMUT00000027065.2">
    <property type="protein sequence ID" value="ENSCMUP00000025184.2"/>
    <property type="gene ID" value="ENSCMUG00000015343.2"/>
</dbReference>
<comment type="similarity">
    <text evidence="1 10">Belongs to the Arg-specific ADP-ribosyltransferase family.</text>
</comment>
<dbReference type="GO" id="GO:0044194">
    <property type="term" value="C:cytolytic granule"/>
    <property type="evidence" value="ECO:0007669"/>
    <property type="project" value="UniProtKB-ARBA"/>
</dbReference>
<dbReference type="GO" id="GO:0046677">
    <property type="term" value="P:response to antibiotic"/>
    <property type="evidence" value="ECO:0007669"/>
    <property type="project" value="UniProtKB-ARBA"/>
</dbReference>
<evidence type="ECO:0000256" key="10">
    <source>
        <dbReference type="RuleBase" id="RU361228"/>
    </source>
</evidence>
<dbReference type="Pfam" id="PF01129">
    <property type="entry name" value="ART"/>
    <property type="match status" value="1"/>
</dbReference>
<evidence type="ECO:0000313" key="12">
    <source>
        <dbReference type="Ensembl" id="ENSCMUP00000025184.2"/>
    </source>
</evidence>
<evidence type="ECO:0000256" key="1">
    <source>
        <dbReference type="ARBA" id="ARBA00009558"/>
    </source>
</evidence>
<evidence type="ECO:0000256" key="3">
    <source>
        <dbReference type="ARBA" id="ARBA00022679"/>
    </source>
</evidence>
<dbReference type="PROSITE" id="PS51996">
    <property type="entry name" value="TR_MART"/>
    <property type="match status" value="1"/>
</dbReference>
<feature type="chain" id="PRO_5039968008" description="NAD(P)(+)--arginine ADP-ribosyltransferase" evidence="10">
    <location>
        <begin position="27"/>
        <end position="316"/>
    </location>
</feature>
<dbReference type="Proteomes" id="UP000694553">
    <property type="component" value="Unassembled WGS sequence"/>
</dbReference>
<evidence type="ECO:0000256" key="8">
    <source>
        <dbReference type="ARBA" id="ARBA00023157"/>
    </source>
</evidence>
<dbReference type="PRINTS" id="PR00970">
    <property type="entry name" value="RIBTRNSFRASE"/>
</dbReference>
<evidence type="ECO:0000313" key="13">
    <source>
        <dbReference type="Proteomes" id="UP000694553"/>
    </source>
</evidence>
<keyword evidence="4" id="KW-0548">Nucleotidyltransferase</keyword>
<evidence type="ECO:0000256" key="6">
    <source>
        <dbReference type="ARBA" id="ARBA00022857"/>
    </source>
</evidence>
<keyword evidence="6 10" id="KW-0521">NADP</keyword>